<dbReference type="AlphaFoldDB" id="A0A7T7XJY0"/>
<protein>
    <submittedName>
        <fullName evidence="3">Prolyl oligopeptidase family serine peptidase</fullName>
    </submittedName>
</protein>
<dbReference type="InterPro" id="IPR053145">
    <property type="entry name" value="AB_hydrolase_Est10"/>
</dbReference>
<dbReference type="PANTHER" id="PTHR43265">
    <property type="entry name" value="ESTERASE ESTD"/>
    <property type="match status" value="1"/>
</dbReference>
<dbReference type="KEGG" id="bhc:JFL75_12445"/>
<accession>A0A7T7XJY0</accession>
<gene>
    <name evidence="3" type="ORF">JFL75_12445</name>
</gene>
<feature type="signal peptide" evidence="1">
    <location>
        <begin position="1"/>
        <end position="24"/>
    </location>
</feature>
<dbReference type="InterPro" id="IPR001375">
    <property type="entry name" value="Peptidase_S9_cat"/>
</dbReference>
<evidence type="ECO:0000313" key="3">
    <source>
        <dbReference type="EMBL" id="QQO07751.1"/>
    </source>
</evidence>
<evidence type="ECO:0000259" key="2">
    <source>
        <dbReference type="Pfam" id="PF00326"/>
    </source>
</evidence>
<reference evidence="3" key="1">
    <citation type="submission" date="2021-01" db="EMBL/GenBank/DDBJ databases">
        <title>Description of Breznakiella homolactica.</title>
        <authorList>
            <person name="Song Y."/>
            <person name="Brune A."/>
        </authorList>
    </citation>
    <scope>NUCLEOTIDE SEQUENCE</scope>
    <source>
        <strain evidence="3">RmG30</strain>
    </source>
</reference>
<dbReference type="Proteomes" id="UP000595917">
    <property type="component" value="Chromosome"/>
</dbReference>
<dbReference type="Pfam" id="PF00326">
    <property type="entry name" value="Peptidase_S9"/>
    <property type="match status" value="1"/>
</dbReference>
<dbReference type="InterPro" id="IPR029058">
    <property type="entry name" value="AB_hydrolase_fold"/>
</dbReference>
<feature type="domain" description="Peptidase S9 prolyl oligopeptidase catalytic" evidence="2">
    <location>
        <begin position="123"/>
        <end position="176"/>
    </location>
</feature>
<keyword evidence="4" id="KW-1185">Reference proteome</keyword>
<dbReference type="PANTHER" id="PTHR43265:SF1">
    <property type="entry name" value="ESTERASE ESTD"/>
    <property type="match status" value="1"/>
</dbReference>
<dbReference type="GO" id="GO:0052689">
    <property type="term" value="F:carboxylic ester hydrolase activity"/>
    <property type="evidence" value="ECO:0007669"/>
    <property type="project" value="TreeGrafter"/>
</dbReference>
<keyword evidence="1" id="KW-0732">Signal</keyword>
<name>A0A7T7XJY0_9SPIR</name>
<dbReference type="GO" id="GO:0008236">
    <property type="term" value="F:serine-type peptidase activity"/>
    <property type="evidence" value="ECO:0007669"/>
    <property type="project" value="InterPro"/>
</dbReference>
<evidence type="ECO:0000313" key="4">
    <source>
        <dbReference type="Proteomes" id="UP000595917"/>
    </source>
</evidence>
<proteinExistence type="predicted"/>
<sequence>MDSIKLLGFIGALSVLLGSCASIAQPTAPDTTVLYNYIEEAILVTNGDHQVPAIVTLPVCIKSKSVPAVVMLHGYGSDSNGIQNTYRHLTMDLAKQGIASVRLDFSVPDGTVETPVGAAYDSAVSDVSAIADYLVSLEYIDGDRIGILGWGHGGTVAMVSAGENTVFKSIVIWTGDAVTGKFRSNDDAFLQAKDQGFIMTELAQGDSLNMGLGAVIISRSADVTTESDNSEAPVLEVQGDGQGQGQLEILLGATYHPMSKLILLEGTDTAYNFFIGDPGSYAGLSAETVDWFKSTL</sequence>
<dbReference type="PROSITE" id="PS51257">
    <property type="entry name" value="PROKAR_LIPOPROTEIN"/>
    <property type="match status" value="1"/>
</dbReference>
<feature type="chain" id="PRO_5031379055" evidence="1">
    <location>
        <begin position="25"/>
        <end position="296"/>
    </location>
</feature>
<dbReference type="EMBL" id="CP067089">
    <property type="protein sequence ID" value="QQO07751.1"/>
    <property type="molecule type" value="Genomic_DNA"/>
</dbReference>
<dbReference type="SUPFAM" id="SSF53474">
    <property type="entry name" value="alpha/beta-Hydrolases"/>
    <property type="match status" value="1"/>
</dbReference>
<dbReference type="Gene3D" id="3.40.50.1820">
    <property type="entry name" value="alpha/beta hydrolase"/>
    <property type="match status" value="1"/>
</dbReference>
<dbReference type="RefSeq" id="WP_215625057.1">
    <property type="nucleotide sequence ID" value="NZ_CP067089.2"/>
</dbReference>
<dbReference type="GO" id="GO:0006508">
    <property type="term" value="P:proteolysis"/>
    <property type="evidence" value="ECO:0007669"/>
    <property type="project" value="InterPro"/>
</dbReference>
<organism evidence="3 4">
    <name type="scientific">Breznakiella homolactica</name>
    <dbReference type="NCBI Taxonomy" id="2798577"/>
    <lineage>
        <taxon>Bacteria</taxon>
        <taxon>Pseudomonadati</taxon>
        <taxon>Spirochaetota</taxon>
        <taxon>Spirochaetia</taxon>
        <taxon>Spirochaetales</taxon>
        <taxon>Breznakiellaceae</taxon>
        <taxon>Breznakiella</taxon>
    </lineage>
</organism>
<evidence type="ECO:0000256" key="1">
    <source>
        <dbReference type="SAM" id="SignalP"/>
    </source>
</evidence>